<feature type="domain" description="MOSC" evidence="1">
    <location>
        <begin position="28"/>
        <end position="164"/>
    </location>
</feature>
<reference evidence="2 3" key="1">
    <citation type="submission" date="2019-12" db="EMBL/GenBank/DDBJ databases">
        <title>Mucilaginibacter sp. HME9299 genome sequencing and assembly.</title>
        <authorList>
            <person name="Kang H."/>
            <person name="Kim H."/>
            <person name="Joh K."/>
        </authorList>
    </citation>
    <scope>NUCLEOTIDE SEQUENCE [LARGE SCALE GENOMIC DNA]</scope>
    <source>
        <strain evidence="2 3">HME9299</strain>
    </source>
</reference>
<dbReference type="Gene3D" id="2.40.33.20">
    <property type="entry name" value="PK beta-barrel domain-like"/>
    <property type="match status" value="1"/>
</dbReference>
<dbReference type="OrthoDB" id="1550913at2"/>
<dbReference type="EMBL" id="WQLA01000007">
    <property type="protein sequence ID" value="MVN92867.1"/>
    <property type="molecule type" value="Genomic_DNA"/>
</dbReference>
<dbReference type="SUPFAM" id="SSF50800">
    <property type="entry name" value="PK beta-barrel domain-like"/>
    <property type="match status" value="1"/>
</dbReference>
<dbReference type="Proteomes" id="UP000434850">
    <property type="component" value="Unassembled WGS sequence"/>
</dbReference>
<dbReference type="PROSITE" id="PS51340">
    <property type="entry name" value="MOSC"/>
    <property type="match status" value="1"/>
</dbReference>
<dbReference type="AlphaFoldDB" id="A0A6I4ID28"/>
<dbReference type="InterPro" id="IPR011037">
    <property type="entry name" value="Pyrv_Knase-like_insert_dom_sf"/>
</dbReference>
<dbReference type="RefSeq" id="WP_157543175.1">
    <property type="nucleotide sequence ID" value="NZ_WQLA01000007.1"/>
</dbReference>
<dbReference type="InterPro" id="IPR052716">
    <property type="entry name" value="MOSC_domain"/>
</dbReference>
<accession>A0A6I4ID28</accession>
<dbReference type="GO" id="GO:0003824">
    <property type="term" value="F:catalytic activity"/>
    <property type="evidence" value="ECO:0007669"/>
    <property type="project" value="InterPro"/>
</dbReference>
<evidence type="ECO:0000313" key="3">
    <source>
        <dbReference type="Proteomes" id="UP000434850"/>
    </source>
</evidence>
<dbReference type="GO" id="GO:0030151">
    <property type="term" value="F:molybdenum ion binding"/>
    <property type="evidence" value="ECO:0007669"/>
    <property type="project" value="InterPro"/>
</dbReference>
<sequence length="167" mass="18311">MKLSPNSPLQKLMDTLPQQGLVTWIGVRPQRGAPLLSVQNVEAITLKGLAGDHFSGSEKSKRQVTLIQQEHIDLVASVMQLAHLTPDMLRRNIVVEGINLHSLKDRHFWVGNVLLEYTGDCHPCSRMEDILGPGGYNAMRGHGGITARILQGGNIGVNDKVFVEQSS</sequence>
<organism evidence="2 3">
    <name type="scientific">Mucilaginibacter aquatilis</name>
    <dbReference type="NCBI Taxonomy" id="1517760"/>
    <lineage>
        <taxon>Bacteria</taxon>
        <taxon>Pseudomonadati</taxon>
        <taxon>Bacteroidota</taxon>
        <taxon>Sphingobacteriia</taxon>
        <taxon>Sphingobacteriales</taxon>
        <taxon>Sphingobacteriaceae</taxon>
        <taxon>Mucilaginibacter</taxon>
    </lineage>
</organism>
<evidence type="ECO:0000259" key="1">
    <source>
        <dbReference type="PROSITE" id="PS51340"/>
    </source>
</evidence>
<comment type="caution">
    <text evidence="2">The sequence shown here is derived from an EMBL/GenBank/DDBJ whole genome shotgun (WGS) entry which is preliminary data.</text>
</comment>
<dbReference type="PANTHER" id="PTHR36930:SF1">
    <property type="entry name" value="MOSC DOMAIN-CONTAINING PROTEIN"/>
    <property type="match status" value="1"/>
</dbReference>
<keyword evidence="3" id="KW-1185">Reference proteome</keyword>
<dbReference type="PANTHER" id="PTHR36930">
    <property type="entry name" value="METAL-SULFUR CLUSTER BIOSYNTHESIS PROTEINS YUAD-RELATED"/>
    <property type="match status" value="1"/>
</dbReference>
<evidence type="ECO:0000313" key="2">
    <source>
        <dbReference type="EMBL" id="MVN92867.1"/>
    </source>
</evidence>
<name>A0A6I4ID28_9SPHI</name>
<dbReference type="GO" id="GO:0030170">
    <property type="term" value="F:pyridoxal phosphate binding"/>
    <property type="evidence" value="ECO:0007669"/>
    <property type="project" value="InterPro"/>
</dbReference>
<protein>
    <submittedName>
        <fullName evidence="2">MOSC domain-containing protein</fullName>
    </submittedName>
</protein>
<dbReference type="InterPro" id="IPR005302">
    <property type="entry name" value="MoCF_Sase_C"/>
</dbReference>
<gene>
    <name evidence="2" type="ORF">GO816_17165</name>
</gene>
<proteinExistence type="predicted"/>
<dbReference type="Pfam" id="PF03473">
    <property type="entry name" value="MOSC"/>
    <property type="match status" value="1"/>
</dbReference>